<dbReference type="EMBL" id="HADZ01006146">
    <property type="protein sequence ID" value="SBP70087.1"/>
    <property type="molecule type" value="Transcribed_RNA"/>
</dbReference>
<proteinExistence type="predicted"/>
<organism evidence="1">
    <name type="scientific">Nothobranchius kadleci</name>
    <name type="common">African annual killifish</name>
    <dbReference type="NCBI Taxonomy" id="1051664"/>
    <lineage>
        <taxon>Eukaryota</taxon>
        <taxon>Metazoa</taxon>
        <taxon>Chordata</taxon>
        <taxon>Craniata</taxon>
        <taxon>Vertebrata</taxon>
        <taxon>Euteleostomi</taxon>
        <taxon>Actinopterygii</taxon>
        <taxon>Neopterygii</taxon>
        <taxon>Teleostei</taxon>
        <taxon>Neoteleostei</taxon>
        <taxon>Acanthomorphata</taxon>
        <taxon>Ovalentaria</taxon>
        <taxon>Atherinomorphae</taxon>
        <taxon>Cyprinodontiformes</taxon>
        <taxon>Nothobranchiidae</taxon>
        <taxon>Nothobranchius</taxon>
    </lineage>
</organism>
<protein>
    <submittedName>
        <fullName evidence="1">Uncharacterized protein</fullName>
    </submittedName>
</protein>
<reference evidence="1" key="2">
    <citation type="submission" date="2016-06" db="EMBL/GenBank/DDBJ databases">
        <title>The genome of a short-lived fish provides insights into sex chromosome evolution and the genetic control of aging.</title>
        <authorList>
            <person name="Reichwald K."/>
            <person name="Felder M."/>
            <person name="Petzold A."/>
            <person name="Koch P."/>
            <person name="Groth M."/>
            <person name="Platzer M."/>
        </authorList>
    </citation>
    <scope>NUCLEOTIDE SEQUENCE</scope>
    <source>
        <tissue evidence="1">Brain</tissue>
    </source>
</reference>
<gene>
    <name evidence="1" type="primary">Nfu_g_1_002427</name>
</gene>
<evidence type="ECO:0000313" key="1">
    <source>
        <dbReference type="EMBL" id="SBP70087.1"/>
    </source>
</evidence>
<feature type="non-terminal residue" evidence="1">
    <location>
        <position position="1"/>
    </location>
</feature>
<feature type="non-terminal residue" evidence="1">
    <location>
        <position position="43"/>
    </location>
</feature>
<accession>A0A1A8BR20</accession>
<name>A0A1A8BR20_NOTKA</name>
<dbReference type="AlphaFoldDB" id="A0A1A8BR20"/>
<sequence>ALNLIPSLSFGHTPTANQYFDSDTIETMTPVTRREIGMRGIHR</sequence>
<reference evidence="1" key="1">
    <citation type="submission" date="2016-05" db="EMBL/GenBank/DDBJ databases">
        <authorList>
            <person name="Lavstsen T."/>
            <person name="Jespersen J.S."/>
        </authorList>
    </citation>
    <scope>NUCLEOTIDE SEQUENCE</scope>
    <source>
        <tissue evidence="1">Brain</tissue>
    </source>
</reference>